<dbReference type="Gene3D" id="2.40.70.10">
    <property type="entry name" value="Acid Proteases"/>
    <property type="match status" value="1"/>
</dbReference>
<accession>A0A225NWN9</accession>
<keyword evidence="2" id="KW-0378">Hydrolase</keyword>
<dbReference type="GO" id="GO:0006508">
    <property type="term" value="P:proteolysis"/>
    <property type="evidence" value="ECO:0007669"/>
    <property type="project" value="UniProtKB-KW"/>
</dbReference>
<dbReference type="AlphaFoldDB" id="A0A225NWN9"/>
<name>A0A225NWN9_9RHOB</name>
<dbReference type="GO" id="GO:0004190">
    <property type="term" value="F:aspartic-type endopeptidase activity"/>
    <property type="evidence" value="ECO:0007669"/>
    <property type="project" value="InterPro"/>
</dbReference>
<feature type="transmembrane region" description="Helical" evidence="1">
    <location>
        <begin position="38"/>
        <end position="55"/>
    </location>
</feature>
<keyword evidence="1" id="KW-0812">Transmembrane</keyword>
<reference evidence="2 3" key="1">
    <citation type="submission" date="2013-04" db="EMBL/GenBank/DDBJ databases">
        <title>Oceanicola sp. 22II1-22F33 Genome Sequencing.</title>
        <authorList>
            <person name="Lai Q."/>
            <person name="Li G."/>
            <person name="Shao Z."/>
        </authorList>
    </citation>
    <scope>NUCLEOTIDE SEQUENCE [LARGE SCALE GENOMIC DNA]</scope>
    <source>
        <strain evidence="2 3">22II1-22F33</strain>
    </source>
</reference>
<organism evidence="2 3">
    <name type="scientific">Marinibacterium profundimaris</name>
    <dbReference type="NCBI Taxonomy" id="1679460"/>
    <lineage>
        <taxon>Bacteria</taxon>
        <taxon>Pseudomonadati</taxon>
        <taxon>Pseudomonadota</taxon>
        <taxon>Alphaproteobacteria</taxon>
        <taxon>Rhodobacterales</taxon>
        <taxon>Paracoccaceae</taxon>
        <taxon>Marinibacterium</taxon>
    </lineage>
</organism>
<keyword evidence="2" id="KW-0645">Protease</keyword>
<dbReference type="NCBIfam" id="TIGR02281">
    <property type="entry name" value="clan_AA_DTGA"/>
    <property type="match status" value="1"/>
</dbReference>
<dbReference type="OrthoDB" id="7595324at2"/>
<evidence type="ECO:0000313" key="3">
    <source>
        <dbReference type="Proteomes" id="UP000215377"/>
    </source>
</evidence>
<keyword evidence="1" id="KW-0472">Membrane</keyword>
<dbReference type="InterPro" id="IPR021109">
    <property type="entry name" value="Peptidase_aspartic_dom_sf"/>
</dbReference>
<gene>
    <name evidence="2" type="ORF">ATO3_03670</name>
</gene>
<dbReference type="Proteomes" id="UP000215377">
    <property type="component" value="Unassembled WGS sequence"/>
</dbReference>
<sequence>MSEFQSGNLIYLVVLGTALIVMFIVNNRQGIGATLRQLVTWGLIFLAVLAAYGLWEDVRRTVVPTQTVIASENRIVVPRSADGHFYLTLEINDRPLRFMVDTGATDLVLSRRDAEAAGIDPSGLAFYGRARTANGEVRTAPVTLDRVALGPYEDRNVAASVNDGAMDGSLLGMRYLDRWSRIEMGGGEMVLTR</sequence>
<evidence type="ECO:0000256" key="1">
    <source>
        <dbReference type="SAM" id="Phobius"/>
    </source>
</evidence>
<keyword evidence="1" id="KW-1133">Transmembrane helix</keyword>
<dbReference type="InterPro" id="IPR001969">
    <property type="entry name" value="Aspartic_peptidase_AS"/>
</dbReference>
<dbReference type="InterPro" id="IPR034122">
    <property type="entry name" value="Retropepsin-like_bacterial"/>
</dbReference>
<feature type="transmembrane region" description="Helical" evidence="1">
    <location>
        <begin position="6"/>
        <end position="26"/>
    </location>
</feature>
<keyword evidence="3" id="KW-1185">Reference proteome</keyword>
<dbReference type="Pfam" id="PF13975">
    <property type="entry name" value="gag-asp_proteas"/>
    <property type="match status" value="1"/>
</dbReference>
<dbReference type="CDD" id="cd05483">
    <property type="entry name" value="retropepsin_like_bacteria"/>
    <property type="match status" value="1"/>
</dbReference>
<dbReference type="InterPro" id="IPR011969">
    <property type="entry name" value="Clan_AA_Asp_peptidase_C"/>
</dbReference>
<protein>
    <submittedName>
        <fullName evidence="2">Aspartyl protease</fullName>
    </submittedName>
</protein>
<dbReference type="EMBL" id="AQQR01000001">
    <property type="protein sequence ID" value="OWU77767.1"/>
    <property type="molecule type" value="Genomic_DNA"/>
</dbReference>
<proteinExistence type="predicted"/>
<dbReference type="RefSeq" id="WP_088648424.1">
    <property type="nucleotide sequence ID" value="NZ_AQQR01000001.1"/>
</dbReference>
<dbReference type="PROSITE" id="PS00141">
    <property type="entry name" value="ASP_PROTEASE"/>
    <property type="match status" value="1"/>
</dbReference>
<evidence type="ECO:0000313" key="2">
    <source>
        <dbReference type="EMBL" id="OWU77767.1"/>
    </source>
</evidence>
<dbReference type="SUPFAM" id="SSF50630">
    <property type="entry name" value="Acid proteases"/>
    <property type="match status" value="1"/>
</dbReference>
<comment type="caution">
    <text evidence="2">The sequence shown here is derived from an EMBL/GenBank/DDBJ whole genome shotgun (WGS) entry which is preliminary data.</text>
</comment>